<feature type="transmembrane region" description="Helical" evidence="1">
    <location>
        <begin position="91"/>
        <end position="116"/>
    </location>
</feature>
<evidence type="ECO:0000313" key="2">
    <source>
        <dbReference type="EMBL" id="KWX12660.1"/>
    </source>
</evidence>
<dbReference type="Proteomes" id="UP000070089">
    <property type="component" value="Unassembled WGS sequence"/>
</dbReference>
<feature type="transmembrane region" description="Helical" evidence="1">
    <location>
        <begin position="128"/>
        <end position="150"/>
    </location>
</feature>
<keyword evidence="1" id="KW-0472">Membrane</keyword>
<feature type="transmembrane region" description="Helical" evidence="1">
    <location>
        <begin position="21"/>
        <end position="37"/>
    </location>
</feature>
<protein>
    <submittedName>
        <fullName evidence="2">Uncharacterized protein</fullName>
    </submittedName>
</protein>
<keyword evidence="1" id="KW-1133">Transmembrane helix</keyword>
<dbReference type="AlphaFoldDB" id="A0A132NRI9"/>
<keyword evidence="1" id="KW-0812">Transmembrane</keyword>
<dbReference type="EMBL" id="JXTI01000106">
    <property type="protein sequence ID" value="KWX12660.1"/>
    <property type="molecule type" value="Genomic_DNA"/>
</dbReference>
<name>A0A132NRI9_GIAIN</name>
<gene>
    <name evidence="2" type="ORF">QR46_3375</name>
</gene>
<accession>A0A132NRI9</accession>
<evidence type="ECO:0000256" key="1">
    <source>
        <dbReference type="SAM" id="Phobius"/>
    </source>
</evidence>
<reference evidence="2 3" key="1">
    <citation type="journal article" date="2015" name="Mol. Biochem. Parasitol.">
        <title>Identification of polymorphic genes for use in assemblage B genotyping assays through comparative genomics of multiple assemblage B Giardia duodenalis isolates.</title>
        <authorList>
            <person name="Wielinga C."/>
            <person name="Thompson R.C."/>
            <person name="Monis P."/>
            <person name="Ryan U."/>
        </authorList>
    </citation>
    <scope>NUCLEOTIDE SEQUENCE [LARGE SCALE GENOMIC DNA]</scope>
    <source>
        <strain evidence="2 3">BAH15c1</strain>
    </source>
</reference>
<comment type="caution">
    <text evidence="2">The sequence shown here is derived from an EMBL/GenBank/DDBJ whole genome shotgun (WGS) entry which is preliminary data.</text>
</comment>
<evidence type="ECO:0000313" key="3">
    <source>
        <dbReference type="Proteomes" id="UP000070089"/>
    </source>
</evidence>
<proteinExistence type="predicted"/>
<organism evidence="2 3">
    <name type="scientific">Giardia duodenalis assemblage B</name>
    <dbReference type="NCBI Taxonomy" id="1394984"/>
    <lineage>
        <taxon>Eukaryota</taxon>
        <taxon>Metamonada</taxon>
        <taxon>Diplomonadida</taxon>
        <taxon>Hexamitidae</taxon>
        <taxon>Giardiinae</taxon>
        <taxon>Giardia</taxon>
    </lineage>
</organism>
<dbReference type="VEuPathDB" id="GiardiaDB:QR46_3375"/>
<sequence>MHEQWLYKRLHKIERQLMTTHLGLFELVTLCVTSIVLSQDIDHGVSGYGIIYCLFVIVGVMAVGAISDAVTLIHMYKKVHPLKWIPSCRPWVVTLIGTIFPQFGVCILLFLGLLLLLAELTGAVEIAIAIPVGMSVFVSICLAAAGLTLLRVKYLPI</sequence>
<feature type="transmembrane region" description="Helical" evidence="1">
    <location>
        <begin position="49"/>
        <end position="70"/>
    </location>
</feature>
<dbReference type="OrthoDB" id="10251697at2759"/>